<keyword evidence="3" id="KW-0808">Transferase</keyword>
<dbReference type="RefSeq" id="WP_150033561.1">
    <property type="nucleotide sequence ID" value="NZ_VWSH01000003.1"/>
</dbReference>
<gene>
    <name evidence="8" type="ORF">F0919_14900</name>
</gene>
<dbReference type="Gene3D" id="3.30.565.10">
    <property type="entry name" value="Histidine kinase-like ATPase, C-terminal domain"/>
    <property type="match status" value="1"/>
</dbReference>
<dbReference type="GO" id="GO:0000160">
    <property type="term" value="P:phosphorelay signal transduction system"/>
    <property type="evidence" value="ECO:0007669"/>
    <property type="project" value="UniProtKB-KW"/>
</dbReference>
<dbReference type="InterPro" id="IPR005467">
    <property type="entry name" value="His_kinase_dom"/>
</dbReference>
<dbReference type="EC" id="2.7.13.3" evidence="2"/>
<dbReference type="GO" id="GO:0004673">
    <property type="term" value="F:protein histidine kinase activity"/>
    <property type="evidence" value="ECO:0007669"/>
    <property type="project" value="UniProtKB-EC"/>
</dbReference>
<dbReference type="InterPro" id="IPR050482">
    <property type="entry name" value="Sensor_HK_TwoCompSys"/>
</dbReference>
<dbReference type="InterPro" id="IPR036890">
    <property type="entry name" value="HATPase_C_sf"/>
</dbReference>
<dbReference type="Proteomes" id="UP000323632">
    <property type="component" value="Unassembled WGS sequence"/>
</dbReference>
<evidence type="ECO:0000259" key="7">
    <source>
        <dbReference type="PROSITE" id="PS50109"/>
    </source>
</evidence>
<evidence type="ECO:0000256" key="2">
    <source>
        <dbReference type="ARBA" id="ARBA00012438"/>
    </source>
</evidence>
<organism evidence="8 9">
    <name type="scientific">Taibaiella lutea</name>
    <dbReference type="NCBI Taxonomy" id="2608001"/>
    <lineage>
        <taxon>Bacteria</taxon>
        <taxon>Pseudomonadati</taxon>
        <taxon>Bacteroidota</taxon>
        <taxon>Chitinophagia</taxon>
        <taxon>Chitinophagales</taxon>
        <taxon>Chitinophagaceae</taxon>
        <taxon>Taibaiella</taxon>
    </lineage>
</organism>
<dbReference type="InterPro" id="IPR003594">
    <property type="entry name" value="HATPase_dom"/>
</dbReference>
<dbReference type="AlphaFoldDB" id="A0A5M6CKF3"/>
<evidence type="ECO:0000256" key="4">
    <source>
        <dbReference type="ARBA" id="ARBA00022777"/>
    </source>
</evidence>
<accession>A0A5M6CKF3</accession>
<evidence type="ECO:0000256" key="6">
    <source>
        <dbReference type="SAM" id="Phobius"/>
    </source>
</evidence>
<dbReference type="Pfam" id="PF02518">
    <property type="entry name" value="HATPase_c"/>
    <property type="match status" value="1"/>
</dbReference>
<comment type="catalytic activity">
    <reaction evidence="1">
        <text>ATP + protein L-histidine = ADP + protein N-phospho-L-histidine.</text>
        <dbReference type="EC" id="2.7.13.3"/>
    </reaction>
</comment>
<evidence type="ECO:0000256" key="3">
    <source>
        <dbReference type="ARBA" id="ARBA00022679"/>
    </source>
</evidence>
<evidence type="ECO:0000313" key="9">
    <source>
        <dbReference type="Proteomes" id="UP000323632"/>
    </source>
</evidence>
<feature type="domain" description="Histidine kinase" evidence="7">
    <location>
        <begin position="68"/>
        <end position="257"/>
    </location>
</feature>
<evidence type="ECO:0000256" key="1">
    <source>
        <dbReference type="ARBA" id="ARBA00000085"/>
    </source>
</evidence>
<reference evidence="8 9" key="1">
    <citation type="submission" date="2019-09" db="EMBL/GenBank/DDBJ databases">
        <title>Genome sequence and assembly of Taibaiella sp.</title>
        <authorList>
            <person name="Chhetri G."/>
        </authorList>
    </citation>
    <scope>NUCLEOTIDE SEQUENCE [LARGE SCALE GENOMIC DNA]</scope>
    <source>
        <strain evidence="8 9">KVB11</strain>
    </source>
</reference>
<name>A0A5M6CKF3_9BACT</name>
<dbReference type="PANTHER" id="PTHR24421">
    <property type="entry name" value="NITRATE/NITRITE SENSOR PROTEIN NARX-RELATED"/>
    <property type="match status" value="1"/>
</dbReference>
<sequence>MNIYAYVLLGMISSFLLVIAMVLLFVRYKKNMLRQQYRLQTAELNHQKQLTKVIIESQENERKQIGKELHDDVGNALASLRLFLDEHMVQYLQTDVKEAYKKRINAIFHKVRTISHQLSIVEIELFGLREAIFILAENTTVKGALNVQVEERDCRIPDDMEYTTSVIIYRVLQELLTNTMKHAKADTVNISIECFGEKDELIINYTDNGIGLSSKKMLKGMGFKNIESRLQIANGRFEFVNAEQQGFHVAIYIPLSNVHFKG</sequence>
<keyword evidence="6" id="KW-1133">Transmembrane helix</keyword>
<keyword evidence="6" id="KW-0812">Transmembrane</keyword>
<dbReference type="PANTHER" id="PTHR24421:SF10">
    <property type="entry name" value="NITRATE_NITRITE SENSOR PROTEIN NARQ"/>
    <property type="match status" value="1"/>
</dbReference>
<evidence type="ECO:0000313" key="8">
    <source>
        <dbReference type="EMBL" id="KAA5533815.1"/>
    </source>
</evidence>
<comment type="caution">
    <text evidence="8">The sequence shown here is derived from an EMBL/GenBank/DDBJ whole genome shotgun (WGS) entry which is preliminary data.</text>
</comment>
<evidence type="ECO:0000256" key="5">
    <source>
        <dbReference type="ARBA" id="ARBA00023012"/>
    </source>
</evidence>
<proteinExistence type="predicted"/>
<feature type="transmembrane region" description="Helical" evidence="6">
    <location>
        <begin position="6"/>
        <end position="26"/>
    </location>
</feature>
<dbReference type="PROSITE" id="PS50109">
    <property type="entry name" value="HIS_KIN"/>
    <property type="match status" value="1"/>
</dbReference>
<keyword evidence="4" id="KW-0418">Kinase</keyword>
<keyword evidence="9" id="KW-1185">Reference proteome</keyword>
<dbReference type="SUPFAM" id="SSF55874">
    <property type="entry name" value="ATPase domain of HSP90 chaperone/DNA topoisomerase II/histidine kinase"/>
    <property type="match status" value="1"/>
</dbReference>
<dbReference type="CDD" id="cd16917">
    <property type="entry name" value="HATPase_UhpB-NarQ-NarX-like"/>
    <property type="match status" value="1"/>
</dbReference>
<dbReference type="EMBL" id="VWSH01000003">
    <property type="protein sequence ID" value="KAA5533815.1"/>
    <property type="molecule type" value="Genomic_DNA"/>
</dbReference>
<keyword evidence="5" id="KW-0902">Two-component regulatory system</keyword>
<dbReference type="Gene3D" id="1.20.5.1930">
    <property type="match status" value="1"/>
</dbReference>
<protein>
    <recommendedName>
        <fullName evidence="2">histidine kinase</fullName>
        <ecNumber evidence="2">2.7.13.3</ecNumber>
    </recommendedName>
</protein>
<keyword evidence="6" id="KW-0472">Membrane</keyword>